<dbReference type="AlphaFoldDB" id="A0A1W0E400"/>
<dbReference type="SUPFAM" id="SSF48371">
    <property type="entry name" value="ARM repeat"/>
    <property type="match status" value="1"/>
</dbReference>
<accession>A0A1W0E400</accession>
<dbReference type="VEuPathDB" id="MicrosporidiaDB:EHP00_1743"/>
<dbReference type="Pfam" id="PF00806">
    <property type="entry name" value="PUF"/>
    <property type="match status" value="3"/>
</dbReference>
<evidence type="ECO:0000256" key="1">
    <source>
        <dbReference type="ARBA" id="ARBA00022737"/>
    </source>
</evidence>
<dbReference type="InterPro" id="IPR001313">
    <property type="entry name" value="Pumilio_RNA-bd_rpt"/>
</dbReference>
<evidence type="ECO:0000256" key="2">
    <source>
        <dbReference type="PROSITE-ProRule" id="PRU00317"/>
    </source>
</evidence>
<dbReference type="InterPro" id="IPR011989">
    <property type="entry name" value="ARM-like"/>
</dbReference>
<gene>
    <name evidence="4" type="ORF">EHP00_1743</name>
</gene>
<dbReference type="InterPro" id="IPR016024">
    <property type="entry name" value="ARM-type_fold"/>
</dbReference>
<sequence>MHSSVEKPSTLIAIRPVQTYIYKENKAINKRNTCLGKNTEQIDFYAFNKDERHKLLSDSFFENIFKNDIRIKIVIDKNGKKILCFINLKDAIDFYKQFYNILEMYFIHEENPEYFLCGFESKLDHITLPFCKTYEKNNKNQKIIINTHKNKNTNNEKNNDKCKEYTKEEFVQKIDYYNKLKHFYSKSDAQKIKILLKDLKTDVLKENTKDLCVGIYTNVILQEFLSESDNKLIEEFLRSLENDISIIACTKYGAYVIQKLISLNLSVENKRLLCRYFTKNAVHVICDDIGNYSIQKLLKFDFSELKEIFIKNLKVICGDKIGSKVLNKNIEYFTDSKKLIEKELNNFVNFN</sequence>
<dbReference type="Gene3D" id="1.25.10.10">
    <property type="entry name" value="Leucine-rich Repeat Variant"/>
    <property type="match status" value="1"/>
</dbReference>
<comment type="caution">
    <text evidence="4">The sequence shown here is derived from an EMBL/GenBank/DDBJ whole genome shotgun (WGS) entry which is preliminary data.</text>
</comment>
<keyword evidence="1" id="KW-0677">Repeat</keyword>
<dbReference type="Proteomes" id="UP000192758">
    <property type="component" value="Unassembled WGS sequence"/>
</dbReference>
<dbReference type="OrthoDB" id="2191363at2759"/>
<feature type="repeat" description="Pumilio" evidence="2">
    <location>
        <begin position="239"/>
        <end position="274"/>
    </location>
</feature>
<dbReference type="PROSITE" id="PS50303">
    <property type="entry name" value="PUM_HD"/>
    <property type="match status" value="1"/>
</dbReference>
<keyword evidence="5" id="KW-1185">Reference proteome</keyword>
<protein>
    <recommendedName>
        <fullName evidence="3">PUM-HD domain-containing protein</fullName>
    </recommendedName>
</protein>
<name>A0A1W0E400_9MICR</name>
<evidence type="ECO:0000313" key="5">
    <source>
        <dbReference type="Proteomes" id="UP000192758"/>
    </source>
</evidence>
<dbReference type="PROSITE" id="PS50302">
    <property type="entry name" value="PUM"/>
    <property type="match status" value="1"/>
</dbReference>
<dbReference type="GO" id="GO:0003723">
    <property type="term" value="F:RNA binding"/>
    <property type="evidence" value="ECO:0007669"/>
    <property type="project" value="InterPro"/>
</dbReference>
<dbReference type="EMBL" id="MNPJ01000023">
    <property type="protein sequence ID" value="OQS53960.1"/>
    <property type="molecule type" value="Genomic_DNA"/>
</dbReference>
<evidence type="ECO:0000313" key="4">
    <source>
        <dbReference type="EMBL" id="OQS53960.1"/>
    </source>
</evidence>
<dbReference type="InterPro" id="IPR033133">
    <property type="entry name" value="PUM-HD"/>
</dbReference>
<organism evidence="4 5">
    <name type="scientific">Ecytonucleospora hepatopenaei</name>
    <dbReference type="NCBI Taxonomy" id="646526"/>
    <lineage>
        <taxon>Eukaryota</taxon>
        <taxon>Fungi</taxon>
        <taxon>Fungi incertae sedis</taxon>
        <taxon>Microsporidia</taxon>
        <taxon>Enterocytozoonidae</taxon>
        <taxon>Ecytonucleospora</taxon>
    </lineage>
</organism>
<proteinExistence type="predicted"/>
<reference evidence="4 5" key="1">
    <citation type="journal article" date="2017" name="Environ. Microbiol.">
        <title>Decay of the glycolytic pathway and adaptation to intranuclear parasitism within Enterocytozoonidae microsporidia.</title>
        <authorList>
            <person name="Wiredu Boakye D."/>
            <person name="Jaroenlak P."/>
            <person name="Prachumwat A."/>
            <person name="Williams T.A."/>
            <person name="Bateman K.S."/>
            <person name="Itsathitphaisarn O."/>
            <person name="Sritunyalucksana K."/>
            <person name="Paszkiewicz K.H."/>
            <person name="Moore K.A."/>
            <person name="Stentiford G.D."/>
            <person name="Williams B.A."/>
        </authorList>
    </citation>
    <scope>NUCLEOTIDE SEQUENCE [LARGE SCALE GENOMIC DNA]</scope>
    <source>
        <strain evidence="4 5">TH1</strain>
    </source>
</reference>
<dbReference type="SMART" id="SM00025">
    <property type="entry name" value="Pumilio"/>
    <property type="match status" value="3"/>
</dbReference>
<feature type="domain" description="PUM-HD" evidence="3">
    <location>
        <begin position="139"/>
        <end position="351"/>
    </location>
</feature>
<evidence type="ECO:0000259" key="3">
    <source>
        <dbReference type="PROSITE" id="PS50303"/>
    </source>
</evidence>